<keyword evidence="5" id="KW-0804">Transcription</keyword>
<feature type="domain" description="Transcriptional coactivator p15 (PC4) C-terminal" evidence="7">
    <location>
        <begin position="102"/>
        <end position="138"/>
    </location>
</feature>
<evidence type="ECO:0000256" key="4">
    <source>
        <dbReference type="ARBA" id="ARBA00023125"/>
    </source>
</evidence>
<dbReference type="InterPro" id="IPR009044">
    <property type="entry name" value="ssDNA-bd_transcriptional_reg"/>
</dbReference>
<dbReference type="GO" id="GO:0003713">
    <property type="term" value="F:transcription coactivator activity"/>
    <property type="evidence" value="ECO:0007669"/>
    <property type="project" value="InterPro"/>
</dbReference>
<dbReference type="InterPro" id="IPR003173">
    <property type="entry name" value="PC4_C"/>
</dbReference>
<comment type="similarity">
    <text evidence="2">Belongs to the transcriptional coactivator PC4 family.</text>
</comment>
<dbReference type="AlphaFoldDB" id="A0AA88Y6I3"/>
<reference evidence="8" key="1">
    <citation type="submission" date="2019-08" db="EMBL/GenBank/DDBJ databases">
        <title>The improved chromosome-level genome for the pearl oyster Pinctada fucata martensii using PacBio sequencing and Hi-C.</title>
        <authorList>
            <person name="Zheng Z."/>
        </authorList>
    </citation>
    <scope>NUCLEOTIDE SEQUENCE</scope>
    <source>
        <strain evidence="8">ZZ-2019</strain>
        <tissue evidence="8">Adductor muscle</tissue>
    </source>
</reference>
<keyword evidence="6" id="KW-0539">Nucleus</keyword>
<evidence type="ECO:0000256" key="5">
    <source>
        <dbReference type="ARBA" id="ARBA00023163"/>
    </source>
</evidence>
<accession>A0AA88Y6I3</accession>
<dbReference type="GO" id="GO:0060261">
    <property type="term" value="P:positive regulation of transcription initiation by RNA polymerase II"/>
    <property type="evidence" value="ECO:0007669"/>
    <property type="project" value="InterPro"/>
</dbReference>
<sequence length="193" mass="22726">MDYQNQQYHELCNLHLGDDYFLSAKDKDGEIQIHLRQFQRFTKEGKLYPTKKGLYFSPSDWLVFESYVETVDHAFQSRASLTADQRWYIANDIHVTVNTSYPTVDIRRFWKPNGDDSDYVPTKNGVSLNYRRWDALKDVVKILREFIPELDNAAIISNVVPFNNAMQEVPLVHSEDQASHVIDTEYSRYDQMY</sequence>
<protein>
    <recommendedName>
        <fullName evidence="7">Transcriptional coactivator p15 (PC4) C-terminal domain-containing protein</fullName>
    </recommendedName>
</protein>
<dbReference type="PANTHER" id="PTHR13215">
    <property type="entry name" value="RNA POLYMERASE II TRANSCRIPTIONAL COACTIVATOR"/>
    <property type="match status" value="1"/>
</dbReference>
<organism evidence="8 9">
    <name type="scientific">Pinctada imbricata</name>
    <name type="common">Atlantic pearl-oyster</name>
    <name type="synonym">Pinctada martensii</name>
    <dbReference type="NCBI Taxonomy" id="66713"/>
    <lineage>
        <taxon>Eukaryota</taxon>
        <taxon>Metazoa</taxon>
        <taxon>Spiralia</taxon>
        <taxon>Lophotrochozoa</taxon>
        <taxon>Mollusca</taxon>
        <taxon>Bivalvia</taxon>
        <taxon>Autobranchia</taxon>
        <taxon>Pteriomorphia</taxon>
        <taxon>Pterioida</taxon>
        <taxon>Pterioidea</taxon>
        <taxon>Pteriidae</taxon>
        <taxon>Pinctada</taxon>
    </lineage>
</organism>
<dbReference type="InterPro" id="IPR045125">
    <property type="entry name" value="Sub1/Tcp4-like"/>
</dbReference>
<evidence type="ECO:0000313" key="9">
    <source>
        <dbReference type="Proteomes" id="UP001186944"/>
    </source>
</evidence>
<evidence type="ECO:0000256" key="6">
    <source>
        <dbReference type="ARBA" id="ARBA00023242"/>
    </source>
</evidence>
<dbReference type="GO" id="GO:0005634">
    <property type="term" value="C:nucleus"/>
    <property type="evidence" value="ECO:0007669"/>
    <property type="project" value="UniProtKB-SubCell"/>
</dbReference>
<keyword evidence="3" id="KW-0805">Transcription regulation</keyword>
<gene>
    <name evidence="8" type="ORF">FSP39_020814</name>
</gene>
<evidence type="ECO:0000256" key="1">
    <source>
        <dbReference type="ARBA" id="ARBA00004123"/>
    </source>
</evidence>
<dbReference type="Gene3D" id="2.30.31.10">
    <property type="entry name" value="Transcriptional Coactivator Pc4, Chain A"/>
    <property type="match status" value="2"/>
</dbReference>
<evidence type="ECO:0000256" key="2">
    <source>
        <dbReference type="ARBA" id="ARBA00009001"/>
    </source>
</evidence>
<proteinExistence type="inferred from homology"/>
<evidence type="ECO:0000259" key="7">
    <source>
        <dbReference type="Pfam" id="PF02229"/>
    </source>
</evidence>
<comment type="subcellular location">
    <subcellularLocation>
        <location evidence="1">Nucleus</location>
    </subcellularLocation>
</comment>
<dbReference type="Proteomes" id="UP001186944">
    <property type="component" value="Unassembled WGS sequence"/>
</dbReference>
<name>A0AA88Y6I3_PINIB</name>
<dbReference type="Pfam" id="PF02229">
    <property type="entry name" value="PC4"/>
    <property type="match status" value="1"/>
</dbReference>
<dbReference type="GO" id="GO:0003677">
    <property type="term" value="F:DNA binding"/>
    <property type="evidence" value="ECO:0007669"/>
    <property type="project" value="UniProtKB-KW"/>
</dbReference>
<dbReference type="EMBL" id="VSWD01000009">
    <property type="protein sequence ID" value="KAK3093839.1"/>
    <property type="molecule type" value="Genomic_DNA"/>
</dbReference>
<evidence type="ECO:0000256" key="3">
    <source>
        <dbReference type="ARBA" id="ARBA00023015"/>
    </source>
</evidence>
<keyword evidence="4" id="KW-0238">DNA-binding</keyword>
<evidence type="ECO:0000313" key="8">
    <source>
        <dbReference type="EMBL" id="KAK3093839.1"/>
    </source>
</evidence>
<dbReference type="SUPFAM" id="SSF54447">
    <property type="entry name" value="ssDNA-binding transcriptional regulator domain"/>
    <property type="match status" value="2"/>
</dbReference>
<comment type="caution">
    <text evidence="8">The sequence shown here is derived from an EMBL/GenBank/DDBJ whole genome shotgun (WGS) entry which is preliminary data.</text>
</comment>
<keyword evidence="9" id="KW-1185">Reference proteome</keyword>